<evidence type="ECO:0000256" key="1">
    <source>
        <dbReference type="SAM" id="MobiDB-lite"/>
    </source>
</evidence>
<feature type="region of interest" description="Disordered" evidence="1">
    <location>
        <begin position="18"/>
        <end position="41"/>
    </location>
</feature>
<name>A0ABP8NBV9_9BACT</name>
<gene>
    <name evidence="2" type="ORF">GCM10023093_13060</name>
</gene>
<accession>A0ABP8NBV9</accession>
<dbReference type="Proteomes" id="UP001500067">
    <property type="component" value="Unassembled WGS sequence"/>
</dbReference>
<evidence type="ECO:0000313" key="3">
    <source>
        <dbReference type="Proteomes" id="UP001500067"/>
    </source>
</evidence>
<proteinExistence type="predicted"/>
<organism evidence="2 3">
    <name type="scientific">Nemorincola caseinilytica</name>
    <dbReference type="NCBI Taxonomy" id="2054315"/>
    <lineage>
        <taxon>Bacteria</taxon>
        <taxon>Pseudomonadati</taxon>
        <taxon>Bacteroidota</taxon>
        <taxon>Chitinophagia</taxon>
        <taxon>Chitinophagales</taxon>
        <taxon>Chitinophagaceae</taxon>
        <taxon>Nemorincola</taxon>
    </lineage>
</organism>
<reference evidence="3" key="1">
    <citation type="journal article" date="2019" name="Int. J. Syst. Evol. Microbiol.">
        <title>The Global Catalogue of Microorganisms (GCM) 10K type strain sequencing project: providing services to taxonomists for standard genome sequencing and annotation.</title>
        <authorList>
            <consortium name="The Broad Institute Genomics Platform"/>
            <consortium name="The Broad Institute Genome Sequencing Center for Infectious Disease"/>
            <person name="Wu L."/>
            <person name="Ma J."/>
        </authorList>
    </citation>
    <scope>NUCLEOTIDE SEQUENCE [LARGE SCALE GENOMIC DNA]</scope>
    <source>
        <strain evidence="3">JCM 32105</strain>
    </source>
</reference>
<sequence length="66" mass="7959">MSLVLAMTGCRMRYETGSSYKMSPKDGARRTHRHYGASKKIKPRKEIWGRKHYGPRPYRHRGRYRY</sequence>
<comment type="caution">
    <text evidence="2">The sequence shown here is derived from an EMBL/GenBank/DDBJ whole genome shotgun (WGS) entry which is preliminary data.</text>
</comment>
<evidence type="ECO:0000313" key="2">
    <source>
        <dbReference type="EMBL" id="GAA4463837.1"/>
    </source>
</evidence>
<feature type="compositionally biased region" description="Basic residues" evidence="1">
    <location>
        <begin position="30"/>
        <end position="41"/>
    </location>
</feature>
<protein>
    <submittedName>
        <fullName evidence="2">Uncharacterized protein</fullName>
    </submittedName>
</protein>
<keyword evidence="3" id="KW-1185">Reference proteome</keyword>
<dbReference type="EMBL" id="BAABFA010000009">
    <property type="protein sequence ID" value="GAA4463837.1"/>
    <property type="molecule type" value="Genomic_DNA"/>
</dbReference>